<dbReference type="Ensembl" id="ENSPMAT00000010694.1">
    <property type="protein sequence ID" value="ENSPMAP00000010648.1"/>
    <property type="gene ID" value="ENSPMAG00000009682.1"/>
</dbReference>
<sequence length="227" mass="25347">MTSVGTLVAGSTVLWLFIYLVLCRIFSSRSTEWNCRLITLLHGSIIAMLSGYVSFIAGPSPFTHPGGPNTELQVSTLSLCLGYFLFDIVWCLLYSIQSRVIIAHHIISICGLTISLALGVCATETNIVVFATEITNPILQLRWFLRQEGRYDGATLGVLLDMVFVLLFICMRIGLGTMLIFSIIPSRRSLLLVKIGGVGIYLISWLFLIDILKFVFRKYVKKQTLTE</sequence>
<accession>S4RZK7</accession>
<keyword evidence="4 5" id="KW-0472">Membrane</keyword>
<evidence type="ECO:0000313" key="10">
    <source>
        <dbReference type="RefSeq" id="XP_032826081.1"/>
    </source>
</evidence>
<evidence type="ECO:0000256" key="3">
    <source>
        <dbReference type="ARBA" id="ARBA00022989"/>
    </source>
</evidence>
<dbReference type="HOGENOM" id="CLU_083447_0_0_1"/>
<keyword evidence="3 6" id="KW-1133">Transmembrane helix</keyword>
<evidence type="ECO:0000313" key="9">
    <source>
        <dbReference type="Proteomes" id="UP001318040"/>
    </source>
</evidence>
<dbReference type="PANTHER" id="PTHR31898:SF1">
    <property type="entry name" value="TLC DOMAIN-CONTAINING PROTEIN 5"/>
    <property type="match status" value="1"/>
</dbReference>
<feature type="transmembrane region" description="Helical" evidence="6">
    <location>
        <begin position="100"/>
        <end position="120"/>
    </location>
</feature>
<evidence type="ECO:0000259" key="7">
    <source>
        <dbReference type="PROSITE" id="PS50922"/>
    </source>
</evidence>
<gene>
    <name evidence="8 10 11 12 13" type="primary">LOC116951506</name>
</gene>
<dbReference type="InterPro" id="IPR042512">
    <property type="entry name" value="TLCD5"/>
</dbReference>
<dbReference type="GeneTree" id="ENSGT00390000008162"/>
<evidence type="ECO:0000313" key="11">
    <source>
        <dbReference type="RefSeq" id="XP_032826089.1"/>
    </source>
</evidence>
<dbReference type="SMART" id="SM00724">
    <property type="entry name" value="TLC"/>
    <property type="match status" value="1"/>
</dbReference>
<dbReference type="RefSeq" id="XP_032826081.1">
    <property type="nucleotide sequence ID" value="XM_032970190.1"/>
</dbReference>
<protein>
    <submittedName>
        <fullName evidence="8">TLC domain containing 5</fullName>
    </submittedName>
    <submittedName>
        <fullName evidence="10 11">TLC domain-containing protein 5-like</fullName>
    </submittedName>
</protein>
<dbReference type="AlphaFoldDB" id="S4RZK7"/>
<evidence type="ECO:0000256" key="6">
    <source>
        <dbReference type="SAM" id="Phobius"/>
    </source>
</evidence>
<dbReference type="RefSeq" id="XP_032826106.1">
    <property type="nucleotide sequence ID" value="XM_032970215.1"/>
</dbReference>
<keyword evidence="9" id="KW-1185">Reference proteome</keyword>
<feature type="domain" description="TLC" evidence="7">
    <location>
        <begin position="28"/>
        <end position="220"/>
    </location>
</feature>
<evidence type="ECO:0000256" key="5">
    <source>
        <dbReference type="PROSITE-ProRule" id="PRU00205"/>
    </source>
</evidence>
<comment type="subcellular location">
    <subcellularLocation>
        <location evidence="1">Membrane</location>
        <topology evidence="1">Multi-pass membrane protein</topology>
    </subcellularLocation>
</comment>
<dbReference type="GO" id="GO:0016020">
    <property type="term" value="C:membrane"/>
    <property type="evidence" value="ECO:0007669"/>
    <property type="project" value="UniProtKB-SubCell"/>
</dbReference>
<dbReference type="Pfam" id="PF03798">
    <property type="entry name" value="TRAM_LAG1_CLN8"/>
    <property type="match status" value="1"/>
</dbReference>
<reference evidence="8" key="2">
    <citation type="submission" date="2025-05" db="UniProtKB">
        <authorList>
            <consortium name="Ensembl"/>
        </authorList>
    </citation>
    <scope>IDENTIFICATION</scope>
</reference>
<dbReference type="KEGG" id="pmrn:116951506"/>
<dbReference type="RefSeq" id="XP_032826097.1">
    <property type="nucleotide sequence ID" value="XM_032970206.1"/>
</dbReference>
<evidence type="ECO:0000313" key="13">
    <source>
        <dbReference type="RefSeq" id="XP_032826106.1"/>
    </source>
</evidence>
<dbReference type="OrthoDB" id="506011at2759"/>
<dbReference type="PANTHER" id="PTHR31898">
    <property type="entry name" value="TRANSMEMBRANE PROTEIN 136"/>
    <property type="match status" value="1"/>
</dbReference>
<feature type="transmembrane region" description="Helical" evidence="6">
    <location>
        <begin position="190"/>
        <end position="212"/>
    </location>
</feature>
<proteinExistence type="predicted"/>
<dbReference type="Proteomes" id="UP001318040">
    <property type="component" value="Chromosome 3"/>
</dbReference>
<feature type="transmembrane region" description="Helical" evidence="6">
    <location>
        <begin position="38"/>
        <end position="60"/>
    </location>
</feature>
<organism evidence="8">
    <name type="scientific">Petromyzon marinus</name>
    <name type="common">Sea lamprey</name>
    <dbReference type="NCBI Taxonomy" id="7757"/>
    <lineage>
        <taxon>Eukaryota</taxon>
        <taxon>Metazoa</taxon>
        <taxon>Chordata</taxon>
        <taxon>Craniata</taxon>
        <taxon>Vertebrata</taxon>
        <taxon>Cyclostomata</taxon>
        <taxon>Hyperoartia</taxon>
        <taxon>Petromyzontiformes</taxon>
        <taxon>Petromyzontidae</taxon>
        <taxon>Petromyzon</taxon>
    </lineage>
</organism>
<dbReference type="OMA" id="THAGYPN"/>
<dbReference type="PROSITE" id="PS50922">
    <property type="entry name" value="TLC"/>
    <property type="match status" value="1"/>
</dbReference>
<evidence type="ECO:0000313" key="12">
    <source>
        <dbReference type="RefSeq" id="XP_032826097.1"/>
    </source>
</evidence>
<dbReference type="GeneID" id="116951506"/>
<name>S4RZK7_PETMA</name>
<evidence type="ECO:0000256" key="4">
    <source>
        <dbReference type="ARBA" id="ARBA00023136"/>
    </source>
</evidence>
<evidence type="ECO:0000256" key="1">
    <source>
        <dbReference type="ARBA" id="ARBA00004141"/>
    </source>
</evidence>
<feature type="transmembrane region" description="Helical" evidence="6">
    <location>
        <begin position="6"/>
        <end position="26"/>
    </location>
</feature>
<dbReference type="InterPro" id="IPR006634">
    <property type="entry name" value="TLC-dom"/>
</dbReference>
<evidence type="ECO:0000256" key="2">
    <source>
        <dbReference type="ARBA" id="ARBA00022692"/>
    </source>
</evidence>
<feature type="transmembrane region" description="Helical" evidence="6">
    <location>
        <begin position="157"/>
        <end position="184"/>
    </location>
</feature>
<reference evidence="10 11" key="1">
    <citation type="submission" date="2025-04" db="UniProtKB">
        <authorList>
            <consortium name="RefSeq"/>
        </authorList>
    </citation>
    <scope>IDENTIFICATION</scope>
    <source>
        <tissue evidence="10 11">Sperm</tissue>
    </source>
</reference>
<keyword evidence="2 5" id="KW-0812">Transmembrane</keyword>
<dbReference type="RefSeq" id="XP_032826089.1">
    <property type="nucleotide sequence ID" value="XM_032970198.1"/>
</dbReference>
<feature type="transmembrane region" description="Helical" evidence="6">
    <location>
        <begin position="72"/>
        <end position="93"/>
    </location>
</feature>
<evidence type="ECO:0000313" key="8">
    <source>
        <dbReference type="Ensembl" id="ENSPMAP00000010648.1"/>
    </source>
</evidence>